<organism evidence="1 2">
    <name type="scientific">Natronorubrum halalkaliphilum</name>
    <dbReference type="NCBI Taxonomy" id="2691917"/>
    <lineage>
        <taxon>Archaea</taxon>
        <taxon>Methanobacteriati</taxon>
        <taxon>Methanobacteriota</taxon>
        <taxon>Stenosarchaea group</taxon>
        <taxon>Halobacteria</taxon>
        <taxon>Halobacteriales</taxon>
        <taxon>Natrialbaceae</taxon>
        <taxon>Natronorubrum</taxon>
    </lineage>
</organism>
<evidence type="ECO:0000313" key="1">
    <source>
        <dbReference type="EMBL" id="MXV64308.1"/>
    </source>
</evidence>
<sequence length="340" mass="36140">MDGDGNGDQAIKRRRGNGAAFDLPSVLAQLDRQEPTAQRAAVETIRDTLDDHPGACLPTVPKLRALLEQEVEFHGSIAYCLAELAMESPEDVAPSIDEIVSFADDRAPQPATAELLRCLAAIAAERPDTVAEHTATIAGVIDRRSDYDRWGLRIFQRVSRERPAAIEPAVPVLTDALAANPGTNGVSVLSTLGRLARAETSLPSLEFVDRAVDLVEHDDASLRNNALGCLADVARHAPSAVEPARPELAAALEHADPDTRANAAVAIARVAAGTGAEFDAADGPLLALLTDDHDRVRANACVAVAHGELEAATDRLAALANRDPDPDVRERAEWALERLS</sequence>
<keyword evidence="2" id="KW-1185">Reference proteome</keyword>
<dbReference type="SUPFAM" id="SSF48371">
    <property type="entry name" value="ARM repeat"/>
    <property type="match status" value="1"/>
</dbReference>
<dbReference type="RefSeq" id="WP_160067496.1">
    <property type="nucleotide sequence ID" value="NZ_WUYX01000070.1"/>
</dbReference>
<accession>A0A6B0VRZ4</accession>
<evidence type="ECO:0000313" key="2">
    <source>
        <dbReference type="Proteomes" id="UP000434101"/>
    </source>
</evidence>
<reference evidence="1 2" key="1">
    <citation type="submission" date="2020-01" db="EMBL/GenBank/DDBJ databases">
        <title>Natronorubrum sp. JWXQ-INN 674 isolated from Inner Mongolia Autonomous Region of China.</title>
        <authorList>
            <person name="Xue Q."/>
        </authorList>
    </citation>
    <scope>NUCLEOTIDE SEQUENCE [LARGE SCALE GENOMIC DNA]</scope>
    <source>
        <strain evidence="1 2">JWXQ-INN-674</strain>
    </source>
</reference>
<dbReference type="OrthoDB" id="197870at2157"/>
<dbReference type="InterPro" id="IPR011989">
    <property type="entry name" value="ARM-like"/>
</dbReference>
<comment type="caution">
    <text evidence="1">The sequence shown here is derived from an EMBL/GenBank/DDBJ whole genome shotgun (WGS) entry which is preliminary data.</text>
</comment>
<name>A0A6B0VRZ4_9EURY</name>
<dbReference type="EMBL" id="WUYX01000070">
    <property type="protein sequence ID" value="MXV64308.1"/>
    <property type="molecule type" value="Genomic_DNA"/>
</dbReference>
<proteinExistence type="predicted"/>
<gene>
    <name evidence="1" type="ORF">GS429_20005</name>
</gene>
<dbReference type="AlphaFoldDB" id="A0A6B0VRZ4"/>
<protein>
    <submittedName>
        <fullName evidence="1">HEAT repeat domain-containing protein</fullName>
    </submittedName>
</protein>
<dbReference type="Proteomes" id="UP000434101">
    <property type="component" value="Unassembled WGS sequence"/>
</dbReference>
<dbReference type="Gene3D" id="1.25.10.10">
    <property type="entry name" value="Leucine-rich Repeat Variant"/>
    <property type="match status" value="3"/>
</dbReference>
<dbReference type="InterPro" id="IPR016024">
    <property type="entry name" value="ARM-type_fold"/>
</dbReference>
<dbReference type="Pfam" id="PF13646">
    <property type="entry name" value="HEAT_2"/>
    <property type="match status" value="1"/>
</dbReference>